<accession>A0A397YS73</accession>
<dbReference type="Proteomes" id="UP000264353">
    <property type="component" value="Chromosome A7"/>
</dbReference>
<dbReference type="Pfam" id="PF14291">
    <property type="entry name" value="DUF4371"/>
    <property type="match status" value="1"/>
</dbReference>
<evidence type="ECO:0000313" key="3">
    <source>
        <dbReference type="Proteomes" id="UP000264353"/>
    </source>
</evidence>
<dbReference type="SUPFAM" id="SSF53098">
    <property type="entry name" value="Ribonuclease H-like"/>
    <property type="match status" value="1"/>
</dbReference>
<dbReference type="EMBL" id="CM010634">
    <property type="protein sequence ID" value="RID52823.1"/>
    <property type="molecule type" value="Genomic_DNA"/>
</dbReference>
<dbReference type="PANTHER" id="PTHR11697:SF230">
    <property type="entry name" value="ZINC FINGER, MYM DOMAIN CONTAINING 1"/>
    <property type="match status" value="1"/>
</dbReference>
<dbReference type="InterPro" id="IPR055298">
    <property type="entry name" value="AtLOH3-like"/>
</dbReference>
<dbReference type="PANTHER" id="PTHR11697">
    <property type="entry name" value="GENERAL TRANSCRIPTION FACTOR 2-RELATED ZINC FINGER PROTEIN"/>
    <property type="match status" value="1"/>
</dbReference>
<organism evidence="2 3">
    <name type="scientific">Brassica campestris</name>
    <name type="common">Field mustard</name>
    <dbReference type="NCBI Taxonomy" id="3711"/>
    <lineage>
        <taxon>Eukaryota</taxon>
        <taxon>Viridiplantae</taxon>
        <taxon>Streptophyta</taxon>
        <taxon>Embryophyta</taxon>
        <taxon>Tracheophyta</taxon>
        <taxon>Spermatophyta</taxon>
        <taxon>Magnoliopsida</taxon>
        <taxon>eudicotyledons</taxon>
        <taxon>Gunneridae</taxon>
        <taxon>Pentapetalae</taxon>
        <taxon>rosids</taxon>
        <taxon>malvids</taxon>
        <taxon>Brassicales</taxon>
        <taxon>Brassicaceae</taxon>
        <taxon>Brassiceae</taxon>
        <taxon>Brassica</taxon>
    </lineage>
</organism>
<proteinExistence type="predicted"/>
<gene>
    <name evidence="2" type="ORF">BRARA_G00259</name>
</gene>
<sequence>MVFQKIQTYIVHCFAEEVIEYVIQEVGHDIFFLLVDESADVSDKEQMTMLFVFVTSSLSLKCDADSLFAKHGLSMKKFRGQGYDGASNEKGKLNGLRYLILQACSSVYYIHCFAHQLELVVVVVAQKHFRVGDFFDKLLLEYVESDGSDGIKRRQTNGLLNYFLPLMLFVLGITNNLSKDLQRKDLTILNAMLLVKSTKQQLCKLKENEWESLINKVECYYTVLDMQIQEFNDLFNEVNTELLSCIASLSPGDSFREFDNLKVMRLSEFANLKHLGGLSCMMVEIKKHLSHPQVYQLLKLVLTLFVPNATVKKYFSTMKIVKTGLRNRINDEFLNDCFFFVLRKKII</sequence>
<evidence type="ECO:0000259" key="1">
    <source>
        <dbReference type="Pfam" id="PF14291"/>
    </source>
</evidence>
<dbReference type="InterPro" id="IPR025398">
    <property type="entry name" value="DUF4371"/>
</dbReference>
<reference evidence="2 3" key="1">
    <citation type="submission" date="2018-06" db="EMBL/GenBank/DDBJ databases">
        <title>WGS assembly of Brassica rapa FPsc.</title>
        <authorList>
            <person name="Bowman J."/>
            <person name="Kohchi T."/>
            <person name="Yamato K."/>
            <person name="Jenkins J."/>
            <person name="Shu S."/>
            <person name="Ishizaki K."/>
            <person name="Yamaoka S."/>
            <person name="Nishihama R."/>
            <person name="Nakamura Y."/>
            <person name="Berger F."/>
            <person name="Adam C."/>
            <person name="Aki S."/>
            <person name="Althoff F."/>
            <person name="Araki T."/>
            <person name="Arteaga-Vazquez M."/>
            <person name="Balasubrmanian S."/>
            <person name="Bauer D."/>
            <person name="Boehm C."/>
            <person name="Briginshaw L."/>
            <person name="Caballero-Perez J."/>
            <person name="Catarino B."/>
            <person name="Chen F."/>
            <person name="Chiyoda S."/>
            <person name="Chovatia M."/>
            <person name="Davies K."/>
            <person name="Delmans M."/>
            <person name="Demura T."/>
            <person name="Dierschke T."/>
            <person name="Dolan L."/>
            <person name="Dorantes-Acosta A."/>
            <person name="Eklund D."/>
            <person name="Florent S."/>
            <person name="Flores-Sandoval E."/>
            <person name="Fujiyama A."/>
            <person name="Fukuzawa H."/>
            <person name="Galik B."/>
            <person name="Grimanelli D."/>
            <person name="Grimwood J."/>
            <person name="Grossniklaus U."/>
            <person name="Hamada T."/>
            <person name="Haseloff J."/>
            <person name="Hetherington A."/>
            <person name="Higo A."/>
            <person name="Hirakawa Y."/>
            <person name="Hundley H."/>
            <person name="Ikeda Y."/>
            <person name="Inoue K."/>
            <person name="Inoue S."/>
            <person name="Ishida S."/>
            <person name="Jia Q."/>
            <person name="Kakita M."/>
            <person name="Kanazawa T."/>
            <person name="Kawai Y."/>
            <person name="Kawashima T."/>
            <person name="Kennedy M."/>
            <person name="Kinose K."/>
            <person name="Kinoshita T."/>
            <person name="Kohara Y."/>
            <person name="Koide E."/>
            <person name="Komatsu K."/>
            <person name="Kopischke S."/>
            <person name="Kubo M."/>
            <person name="Kyozuka J."/>
            <person name="Lagercrantz U."/>
            <person name="Lin S."/>
            <person name="Lindquist E."/>
            <person name="Lipzen A."/>
            <person name="Lu C."/>
            <person name="Luna E."/>
            <person name="Martienssen R."/>
            <person name="Minamino N."/>
            <person name="Mizutani M."/>
            <person name="Mizutani M."/>
            <person name="Mochizuki N."/>
            <person name="Monte I."/>
            <person name="Mosher R."/>
            <person name="Nagasaki H."/>
            <person name="Nakagami H."/>
            <person name="Naramoto S."/>
            <person name="Nishitani K."/>
            <person name="Ohtani M."/>
            <person name="Okamoto T."/>
            <person name="Okumura M."/>
            <person name="Phillips J."/>
            <person name="Pollak B."/>
            <person name="Reinders A."/>
            <person name="Roevekamp M."/>
            <person name="Sano R."/>
            <person name="Sawa S."/>
            <person name="Schmid M."/>
            <person name="Shirakawa M."/>
            <person name="Solano R."/>
            <person name="Spunde A."/>
            <person name="Suetsugu N."/>
            <person name="Sugano S."/>
            <person name="Sugiyama A."/>
            <person name="Sun R."/>
            <person name="Suzuki Y."/>
            <person name="Takenaka M."/>
            <person name="Takezawa D."/>
            <person name="Tomogane H."/>
            <person name="Tsuzuki M."/>
            <person name="Ueda T."/>
            <person name="Umeda M."/>
            <person name="Ward J."/>
            <person name="Watanabe Y."/>
            <person name="Yazaki K."/>
            <person name="Yokoyama R."/>
            <person name="Yoshitake Y."/>
            <person name="Yotsui I."/>
            <person name="Zachgo S."/>
            <person name="Schmutz J."/>
        </authorList>
    </citation>
    <scope>NUCLEOTIDE SEQUENCE [LARGE SCALE GENOMIC DNA]</scope>
    <source>
        <strain evidence="3">cv. B-3</strain>
    </source>
</reference>
<evidence type="ECO:0000313" key="2">
    <source>
        <dbReference type="EMBL" id="RID52823.1"/>
    </source>
</evidence>
<dbReference type="AlphaFoldDB" id="A0A397YS73"/>
<feature type="domain" description="DUF4371" evidence="1">
    <location>
        <begin position="4"/>
        <end position="54"/>
    </location>
</feature>
<name>A0A397YS73_BRACM</name>
<protein>
    <recommendedName>
        <fullName evidence="1">DUF4371 domain-containing protein</fullName>
    </recommendedName>
</protein>
<dbReference type="InterPro" id="IPR012337">
    <property type="entry name" value="RNaseH-like_sf"/>
</dbReference>